<evidence type="ECO:0000313" key="5">
    <source>
        <dbReference type="EMBL" id="WOX55601.1"/>
    </source>
</evidence>
<gene>
    <name evidence="5" type="ORF">R6Y95_09030</name>
</gene>
<dbReference type="PANTHER" id="PTHR16305">
    <property type="entry name" value="TESTICULAR SOLUBLE ADENYLYL CYCLASE"/>
    <property type="match status" value="1"/>
</dbReference>
<organism evidence="5 6">
    <name type="scientific">Methanoculleus palmolei</name>
    <dbReference type="NCBI Taxonomy" id="72612"/>
    <lineage>
        <taxon>Archaea</taxon>
        <taxon>Methanobacteriati</taxon>
        <taxon>Methanobacteriota</taxon>
        <taxon>Stenosarchaea group</taxon>
        <taxon>Methanomicrobia</taxon>
        <taxon>Methanomicrobiales</taxon>
        <taxon>Methanomicrobiaceae</taxon>
        <taxon>Methanoculleus</taxon>
    </lineage>
</organism>
<dbReference type="EMBL" id="CP137641">
    <property type="protein sequence ID" value="WOX55601.1"/>
    <property type="molecule type" value="Genomic_DNA"/>
</dbReference>
<dbReference type="Proteomes" id="UP001626603">
    <property type="component" value="Chromosome"/>
</dbReference>
<name>A0ABD8AAI5_9EURY</name>
<accession>A0ABD8AAI5</accession>
<feature type="domain" description="Orc1-like AAA ATPase" evidence="4">
    <location>
        <begin position="20"/>
        <end position="212"/>
    </location>
</feature>
<dbReference type="SUPFAM" id="SSF52540">
    <property type="entry name" value="P-loop containing nucleoside triphosphate hydrolases"/>
    <property type="match status" value="1"/>
</dbReference>
<dbReference type="PANTHER" id="PTHR16305:SF28">
    <property type="entry name" value="GUANYLATE CYCLASE DOMAIN-CONTAINING PROTEIN"/>
    <property type="match status" value="1"/>
</dbReference>
<protein>
    <submittedName>
        <fullName evidence="5">ATP-binding protein</fullName>
    </submittedName>
</protein>
<keyword evidence="2 5" id="KW-0067">ATP-binding</keyword>
<dbReference type="InterPro" id="IPR027417">
    <property type="entry name" value="P-loop_NTPase"/>
</dbReference>
<reference evidence="5 6" key="1">
    <citation type="submission" date="2023-10" db="EMBL/GenBank/DDBJ databases">
        <title>The complete genome sequence of Methanoculleus palmolei DSM 4273.</title>
        <authorList>
            <person name="Lai S.-J."/>
            <person name="You Y.-T."/>
            <person name="Chen S.-C."/>
        </authorList>
    </citation>
    <scope>NUCLEOTIDE SEQUENCE [LARGE SCALE GENOMIC DNA]</scope>
    <source>
        <strain evidence="5 6">DSM 4273</strain>
    </source>
</reference>
<dbReference type="GO" id="GO:0005524">
    <property type="term" value="F:ATP binding"/>
    <property type="evidence" value="ECO:0007669"/>
    <property type="project" value="UniProtKB-KW"/>
</dbReference>
<dbReference type="Gene3D" id="3.40.50.300">
    <property type="entry name" value="P-loop containing nucleotide triphosphate hydrolases"/>
    <property type="match status" value="1"/>
</dbReference>
<dbReference type="InterPro" id="IPR041664">
    <property type="entry name" value="AAA_16"/>
</dbReference>
<evidence type="ECO:0000313" key="6">
    <source>
        <dbReference type="Proteomes" id="UP001626603"/>
    </source>
</evidence>
<evidence type="ECO:0000259" key="4">
    <source>
        <dbReference type="Pfam" id="PF13191"/>
    </source>
</evidence>
<sequence>MDETQQGAGDVSYAPSPPEEFCGRREERERLLSILARAGAHGQAVMISGPPGIGKSSLLTWLAYEVQDRPGGLQSPVLRGEVFDLPGMIFFAIRELQNDLRRHVVSARFGDLFGGEGIREAIRYADDVFEKYAAPVEPVGLLPKTGEEIIGIYARSPRVGYDRVRGAFMDLLRELGELTAGTGHIASVLLDDVHLASSLDRRLLRDILHDLPPGIFLAFTCGAGGAAGPGCAPVQEEEIRDLGVPEVALSGMRGHEIREMAKRRFDLSLGDEAVGLLAGTASSPFSLMACFNALRRRGLPPSTTNVRGVLAGAGDPATLVFALLPGSGREWVEELSVLNPPFPVPVMACMLGLPEASVTDRAGKSGILRRLPGGEYAFAHPLLQEHCRRTLPSGAKVALNARAADCFERSMPRLPDRLYVLLSLACHLFYAREYEKAADLNRELGLRFYHRGDYATALVLTKRTITSAEHLGDEALLAAAQEQRDLIRQKIPARTGPCGEGLSSFRRDD</sequence>
<dbReference type="Pfam" id="PF13191">
    <property type="entry name" value="AAA_16"/>
    <property type="match status" value="1"/>
</dbReference>
<dbReference type="AlphaFoldDB" id="A0ABD8AAI5"/>
<keyword evidence="1" id="KW-0547">Nucleotide-binding</keyword>
<feature type="region of interest" description="Disordered" evidence="3">
    <location>
        <begin position="1"/>
        <end position="20"/>
    </location>
</feature>
<evidence type="ECO:0000256" key="2">
    <source>
        <dbReference type="ARBA" id="ARBA00022840"/>
    </source>
</evidence>
<evidence type="ECO:0000256" key="1">
    <source>
        <dbReference type="ARBA" id="ARBA00022741"/>
    </source>
</evidence>
<keyword evidence="6" id="KW-1185">Reference proteome</keyword>
<evidence type="ECO:0000256" key="3">
    <source>
        <dbReference type="SAM" id="MobiDB-lite"/>
    </source>
</evidence>
<proteinExistence type="predicted"/>